<dbReference type="Pfam" id="PF00589">
    <property type="entry name" value="Phage_integrase"/>
    <property type="match status" value="1"/>
</dbReference>
<gene>
    <name evidence="3" type="ORF">M977_02743</name>
</gene>
<dbReference type="InterPro" id="IPR048120">
    <property type="entry name" value="Integrase-like"/>
</dbReference>
<dbReference type="AlphaFoldDB" id="A0A1B7HX15"/>
<dbReference type="GO" id="GO:0003677">
    <property type="term" value="F:DNA binding"/>
    <property type="evidence" value="ECO:0007669"/>
    <property type="project" value="InterPro"/>
</dbReference>
<evidence type="ECO:0000313" key="4">
    <source>
        <dbReference type="Proteomes" id="UP000078504"/>
    </source>
</evidence>
<keyword evidence="1" id="KW-0233">DNA recombination</keyword>
<dbReference type="InterPro" id="IPR013762">
    <property type="entry name" value="Integrase-like_cat_sf"/>
</dbReference>
<dbReference type="InterPro" id="IPR002104">
    <property type="entry name" value="Integrase_catalytic"/>
</dbReference>
<name>A0A1B7HX15_9ENTR</name>
<dbReference type="RefSeq" id="WP_083962944.1">
    <property type="nucleotide sequence ID" value="NZ_LXEP01000026.1"/>
</dbReference>
<accession>A0A1B7HX15</accession>
<feature type="domain" description="Tyr recombinase" evidence="2">
    <location>
        <begin position="159"/>
        <end position="377"/>
    </location>
</feature>
<dbReference type="InterPro" id="IPR011010">
    <property type="entry name" value="DNA_brk_join_enz"/>
</dbReference>
<evidence type="ECO:0000256" key="1">
    <source>
        <dbReference type="ARBA" id="ARBA00023172"/>
    </source>
</evidence>
<reference evidence="3 4" key="1">
    <citation type="submission" date="2016-04" db="EMBL/GenBank/DDBJ databases">
        <title>ATOL: Assembling a taxonomically balanced genome-scale reconstruction of the evolutionary history of the Enterobacteriaceae.</title>
        <authorList>
            <person name="Plunkett G.III."/>
            <person name="Neeno-Eckwall E.C."/>
            <person name="Glasner J.D."/>
            <person name="Perna N.T."/>
        </authorList>
    </citation>
    <scope>NUCLEOTIDE SEQUENCE [LARGE SCALE GENOMIC DNA]</scope>
    <source>
        <strain evidence="3 4">ATCC 51604</strain>
    </source>
</reference>
<protein>
    <submittedName>
        <fullName evidence="3">Integrase</fullName>
    </submittedName>
</protein>
<comment type="caution">
    <text evidence="3">The sequence shown here is derived from an EMBL/GenBank/DDBJ whole genome shotgun (WGS) entry which is preliminary data.</text>
</comment>
<dbReference type="Proteomes" id="UP000078504">
    <property type="component" value="Unassembled WGS sequence"/>
</dbReference>
<dbReference type="Gene3D" id="1.10.443.10">
    <property type="entry name" value="Intergrase catalytic core"/>
    <property type="match status" value="1"/>
</dbReference>
<dbReference type="EMBL" id="LXEP01000026">
    <property type="protein sequence ID" value="OAT20212.1"/>
    <property type="molecule type" value="Genomic_DNA"/>
</dbReference>
<dbReference type="SUPFAM" id="SSF56349">
    <property type="entry name" value="DNA breaking-rejoining enzymes"/>
    <property type="match status" value="1"/>
</dbReference>
<evidence type="ECO:0000259" key="2">
    <source>
        <dbReference type="Pfam" id="PF00589"/>
    </source>
</evidence>
<evidence type="ECO:0000313" key="3">
    <source>
        <dbReference type="EMBL" id="OAT20212.1"/>
    </source>
</evidence>
<organism evidence="3 4">
    <name type="scientific">Buttiauxella gaviniae ATCC 51604</name>
    <dbReference type="NCBI Taxonomy" id="1354253"/>
    <lineage>
        <taxon>Bacteria</taxon>
        <taxon>Pseudomonadati</taxon>
        <taxon>Pseudomonadota</taxon>
        <taxon>Gammaproteobacteria</taxon>
        <taxon>Enterobacterales</taxon>
        <taxon>Enterobacteriaceae</taxon>
        <taxon>Buttiauxella</taxon>
    </lineage>
</organism>
<sequence>MNNKKVYPAVKYLQARQSEYLFCIDESKWKLDKNHTINVEDVSHILSPKLIEGYLNTLAFYACNYSSAYVVKINDNMKDFLKKTSSVFISELDILNYKAFLSEINMQKLIILRCFFKKWHSIGYYGVDDNAIIILKSMRLKAKTPGAIIKQEDPNKGALTDNEHKTLNLAMHNAYKNKKITHLEFSLALLVSLTGRRSSQIIALKFKDIIKETFVNGDDGFFLKFPRVKQGVSFRQAFRMLNIDEFLYNTIIKQANYSISLIENNIGRSLILEEKNEVPVFLDSKKYKIISGSREDFYLLTSDRLHASANIVSLSLKKIVEKENVISERTGECMKVNAYRLRYTLGTRLAHKGYSVQVIAELLDHSSTLSAGIYIENLPDNAIKINGAISTNLAFLADVFLGKTKINESINNKKLLTRKGCSSWGSYSKAPCNGCIYFKKFK</sequence>
<dbReference type="PATRIC" id="fig|1354253.4.peg.2788"/>
<dbReference type="NCBIfam" id="NF041502">
    <property type="entry name" value="integrase_1"/>
    <property type="match status" value="1"/>
</dbReference>
<proteinExistence type="predicted"/>
<dbReference type="GO" id="GO:0015074">
    <property type="term" value="P:DNA integration"/>
    <property type="evidence" value="ECO:0007669"/>
    <property type="project" value="InterPro"/>
</dbReference>
<dbReference type="GO" id="GO:0006310">
    <property type="term" value="P:DNA recombination"/>
    <property type="evidence" value="ECO:0007669"/>
    <property type="project" value="UniProtKB-KW"/>
</dbReference>